<protein>
    <submittedName>
        <fullName evidence="1">Uncharacterized protein</fullName>
    </submittedName>
</protein>
<dbReference type="Proteomes" id="UP001165960">
    <property type="component" value="Unassembled WGS sequence"/>
</dbReference>
<organism evidence="1 2">
    <name type="scientific">Entomophthora muscae</name>
    <dbReference type="NCBI Taxonomy" id="34485"/>
    <lineage>
        <taxon>Eukaryota</taxon>
        <taxon>Fungi</taxon>
        <taxon>Fungi incertae sedis</taxon>
        <taxon>Zoopagomycota</taxon>
        <taxon>Entomophthoromycotina</taxon>
        <taxon>Entomophthoromycetes</taxon>
        <taxon>Entomophthorales</taxon>
        <taxon>Entomophthoraceae</taxon>
        <taxon>Entomophthora</taxon>
    </lineage>
</organism>
<dbReference type="EMBL" id="QTSX02006556">
    <property type="protein sequence ID" value="KAJ9053121.1"/>
    <property type="molecule type" value="Genomic_DNA"/>
</dbReference>
<reference evidence="1" key="1">
    <citation type="submission" date="2022-04" db="EMBL/GenBank/DDBJ databases">
        <title>Genome of the entomopathogenic fungus Entomophthora muscae.</title>
        <authorList>
            <person name="Elya C."/>
            <person name="Lovett B.R."/>
            <person name="Lee E."/>
            <person name="Macias A.M."/>
            <person name="Hajek A.E."/>
            <person name="De Bivort B.L."/>
            <person name="Kasson M.T."/>
            <person name="De Fine Licht H.H."/>
            <person name="Stajich J.E."/>
        </authorList>
    </citation>
    <scope>NUCLEOTIDE SEQUENCE</scope>
    <source>
        <strain evidence="1">Berkeley</strain>
    </source>
</reference>
<gene>
    <name evidence="1" type="ORF">DSO57_1027380</name>
</gene>
<evidence type="ECO:0000313" key="1">
    <source>
        <dbReference type="EMBL" id="KAJ9053121.1"/>
    </source>
</evidence>
<sequence>MKTSCKEVPIPVYRMSSEEFQMFYRGGGPDPVETDYDTPTMPWKCHVHASQETSSSETATCDSYDKATEDSFPRPNKVKRNQLHWSDILLSPDTITRKESTVILYDPKFIVPKSILDNDMPGTIYVYSIKTPAEYPGNPVYYYKIGNAIDVKAAGLSHFNLCSKFRELRFKKYYPSVTRLHSYPTNRFYTLTYQIHGNLAKNGFEVLGTKKSATCIGCHGSHMEWYSITKEKGDGLKSEKNPNALFPGWHFIHVLIMQLIGILQEDSSTVDR</sequence>
<comment type="caution">
    <text evidence="1">The sequence shown here is derived from an EMBL/GenBank/DDBJ whole genome shotgun (WGS) entry which is preliminary data.</text>
</comment>
<evidence type="ECO:0000313" key="2">
    <source>
        <dbReference type="Proteomes" id="UP001165960"/>
    </source>
</evidence>
<keyword evidence="2" id="KW-1185">Reference proteome</keyword>
<name>A0ACC2RSV7_9FUNG</name>
<proteinExistence type="predicted"/>
<accession>A0ACC2RSV7</accession>